<gene>
    <name evidence="2" type="ORF">GSTUM_00002407001</name>
</gene>
<accession>D5G7A0</accession>
<dbReference type="eggNOG" id="ENOG502SYX6">
    <property type="taxonomic scope" value="Eukaryota"/>
</dbReference>
<dbReference type="KEGG" id="tml:GSTUM_00002407001"/>
<evidence type="ECO:0000313" key="3">
    <source>
        <dbReference type="Proteomes" id="UP000006911"/>
    </source>
</evidence>
<reference evidence="2 3" key="1">
    <citation type="journal article" date="2010" name="Nature">
        <title>Perigord black truffle genome uncovers evolutionary origins and mechanisms of symbiosis.</title>
        <authorList>
            <person name="Martin F."/>
            <person name="Kohler A."/>
            <person name="Murat C."/>
            <person name="Balestrini R."/>
            <person name="Coutinho P.M."/>
            <person name="Jaillon O."/>
            <person name="Montanini B."/>
            <person name="Morin E."/>
            <person name="Noel B."/>
            <person name="Percudani R."/>
            <person name="Porcel B."/>
            <person name="Rubini A."/>
            <person name="Amicucci A."/>
            <person name="Amselem J."/>
            <person name="Anthouard V."/>
            <person name="Arcioni S."/>
            <person name="Artiguenave F."/>
            <person name="Aury J.M."/>
            <person name="Ballario P."/>
            <person name="Bolchi A."/>
            <person name="Brenna A."/>
            <person name="Brun A."/>
            <person name="Buee M."/>
            <person name="Cantarel B."/>
            <person name="Chevalier G."/>
            <person name="Couloux A."/>
            <person name="Da Silva C."/>
            <person name="Denoeud F."/>
            <person name="Duplessis S."/>
            <person name="Ghignone S."/>
            <person name="Hilselberger B."/>
            <person name="Iotti M."/>
            <person name="Marcais B."/>
            <person name="Mello A."/>
            <person name="Miranda M."/>
            <person name="Pacioni G."/>
            <person name="Quesneville H."/>
            <person name="Riccioni C."/>
            <person name="Ruotolo R."/>
            <person name="Splivallo R."/>
            <person name="Stocchi V."/>
            <person name="Tisserant E."/>
            <person name="Viscomi A.R."/>
            <person name="Zambonelli A."/>
            <person name="Zampieri E."/>
            <person name="Henrissat B."/>
            <person name="Lebrun M.H."/>
            <person name="Paolocci F."/>
            <person name="Bonfante P."/>
            <person name="Ottonello S."/>
            <person name="Wincker P."/>
        </authorList>
    </citation>
    <scope>NUCLEOTIDE SEQUENCE [LARGE SCALE GENOMIC DNA]</scope>
    <source>
        <strain evidence="2 3">Mel28</strain>
    </source>
</reference>
<sequence length="179" mass="20343">MPAIRTGAKPDENTRQLTLTGELASVTPLPSSSKSRSKKSSSDRVYTDAIFAIKPHFINLIVKREKNHEYRKYELRDTVTRIWLYEVAPTSAISHVMVTSRPKIPGEVCDSNGIGNDDFDNGMKDSKFGYPVLHLYKLKTPLRPEVMKKTYGVPTPQGYMYATKKMVDELPLEDMEKLF</sequence>
<dbReference type="Proteomes" id="UP000006911">
    <property type="component" value="Unassembled WGS sequence"/>
</dbReference>
<dbReference type="EMBL" id="FN430023">
    <property type="protein sequence ID" value="CAZ80393.1"/>
    <property type="molecule type" value="Genomic_DNA"/>
</dbReference>
<protein>
    <submittedName>
        <fullName evidence="2">(Perigord truffle) hypothetical protein</fullName>
    </submittedName>
</protein>
<dbReference type="InParanoid" id="D5G7A0"/>
<dbReference type="AlphaFoldDB" id="D5G7A0"/>
<dbReference type="RefSeq" id="XP_002836202.1">
    <property type="nucleotide sequence ID" value="XM_002836156.1"/>
</dbReference>
<evidence type="ECO:0000256" key="1">
    <source>
        <dbReference type="SAM" id="MobiDB-lite"/>
    </source>
</evidence>
<evidence type="ECO:0000313" key="2">
    <source>
        <dbReference type="EMBL" id="CAZ80393.1"/>
    </source>
</evidence>
<dbReference type="GeneID" id="9185291"/>
<feature type="region of interest" description="Disordered" evidence="1">
    <location>
        <begin position="1"/>
        <end position="40"/>
    </location>
</feature>
<proteinExistence type="predicted"/>
<dbReference type="HOGENOM" id="CLU_103806_1_0_1"/>
<name>D5G7A0_TUBMM</name>
<keyword evidence="3" id="KW-1185">Reference proteome</keyword>
<organism evidence="2 3">
    <name type="scientific">Tuber melanosporum (strain Mel28)</name>
    <name type="common">Perigord black truffle</name>
    <dbReference type="NCBI Taxonomy" id="656061"/>
    <lineage>
        <taxon>Eukaryota</taxon>
        <taxon>Fungi</taxon>
        <taxon>Dikarya</taxon>
        <taxon>Ascomycota</taxon>
        <taxon>Pezizomycotina</taxon>
        <taxon>Pezizomycetes</taxon>
        <taxon>Pezizales</taxon>
        <taxon>Tuberaceae</taxon>
        <taxon>Tuber</taxon>
    </lineage>
</organism>
<dbReference type="OMA" id="RKKNHEY"/>